<dbReference type="PANTHER" id="PTHR45831:SF2">
    <property type="entry name" value="LD24721P"/>
    <property type="match status" value="1"/>
</dbReference>
<keyword evidence="2" id="KW-0677">Repeat</keyword>
<keyword evidence="3 4" id="KW-0802">TPR repeat</keyword>
<dbReference type="OrthoDB" id="2335338at2759"/>
<name>A0A154PMX7_DUFNO</name>
<dbReference type="GO" id="GO:0060090">
    <property type="term" value="F:molecular adaptor activity"/>
    <property type="evidence" value="ECO:0007669"/>
    <property type="project" value="TreeGrafter"/>
</dbReference>
<accession>A0A154PMX7</accession>
<evidence type="ECO:0000256" key="1">
    <source>
        <dbReference type="ARBA" id="ARBA00008175"/>
    </source>
</evidence>
<evidence type="ECO:0000256" key="4">
    <source>
        <dbReference type="PROSITE-ProRule" id="PRU00339"/>
    </source>
</evidence>
<comment type="similarity">
    <text evidence="1">Belongs to the SGT family.</text>
</comment>
<feature type="domain" description="SGTA homodimerisation" evidence="7">
    <location>
        <begin position="11"/>
        <end position="60"/>
    </location>
</feature>
<dbReference type="Gene3D" id="1.20.5.420">
    <property type="entry name" value="Immunoglobulin FC, subunit C"/>
    <property type="match status" value="1"/>
</dbReference>
<feature type="non-terminal residue" evidence="8">
    <location>
        <position position="1"/>
    </location>
</feature>
<dbReference type="EMBL" id="KQ434977">
    <property type="protein sequence ID" value="KZC12814.1"/>
    <property type="molecule type" value="Genomic_DNA"/>
</dbReference>
<evidence type="ECO:0000256" key="5">
    <source>
        <dbReference type="SAM" id="MobiDB-lite"/>
    </source>
</evidence>
<dbReference type="PROSITE" id="PS50005">
    <property type="entry name" value="TPR"/>
    <property type="match status" value="3"/>
</dbReference>
<proteinExistence type="inferred from homology"/>
<dbReference type="PANTHER" id="PTHR45831">
    <property type="entry name" value="LD24721P"/>
    <property type="match status" value="1"/>
</dbReference>
<keyword evidence="9" id="KW-1185">Reference proteome</keyword>
<evidence type="ECO:0000259" key="7">
    <source>
        <dbReference type="Pfam" id="PF16546"/>
    </source>
</evidence>
<feature type="repeat" description="TPR" evidence="4">
    <location>
        <begin position="123"/>
        <end position="156"/>
    </location>
</feature>
<dbReference type="Proteomes" id="UP000076502">
    <property type="component" value="Unassembled WGS sequence"/>
</dbReference>
<dbReference type="Gene3D" id="1.25.40.10">
    <property type="entry name" value="Tetratricopeptide repeat domain"/>
    <property type="match status" value="1"/>
</dbReference>
<dbReference type="STRING" id="178035.A0A154PMX7"/>
<dbReference type="SMART" id="SM00028">
    <property type="entry name" value="TPR"/>
    <property type="match status" value="3"/>
</dbReference>
<dbReference type="InterPro" id="IPR032374">
    <property type="entry name" value="SGTA_dimer"/>
</dbReference>
<keyword evidence="6" id="KW-0732">Signal</keyword>
<dbReference type="GO" id="GO:0016020">
    <property type="term" value="C:membrane"/>
    <property type="evidence" value="ECO:0007669"/>
    <property type="project" value="TreeGrafter"/>
</dbReference>
<feature type="repeat" description="TPR" evidence="4">
    <location>
        <begin position="157"/>
        <end position="190"/>
    </location>
</feature>
<dbReference type="GO" id="GO:0072380">
    <property type="term" value="C:TRC complex"/>
    <property type="evidence" value="ECO:0007669"/>
    <property type="project" value="TreeGrafter"/>
</dbReference>
<protein>
    <submittedName>
        <fullName evidence="8">Small glutamine-rich tetratricopeptide repeat-containing protein alpha</fullName>
    </submittedName>
</protein>
<evidence type="ECO:0000256" key="6">
    <source>
        <dbReference type="SAM" id="SignalP"/>
    </source>
</evidence>
<dbReference type="SUPFAM" id="SSF48452">
    <property type="entry name" value="TPR-like"/>
    <property type="match status" value="1"/>
</dbReference>
<feature type="chain" id="PRO_5007599691" evidence="6">
    <location>
        <begin position="24"/>
        <end position="306"/>
    </location>
</feature>
<dbReference type="InterPro" id="IPR019734">
    <property type="entry name" value="TPR_rpt"/>
</dbReference>
<evidence type="ECO:0000256" key="3">
    <source>
        <dbReference type="ARBA" id="ARBA00022803"/>
    </source>
</evidence>
<feature type="region of interest" description="Disordered" evidence="5">
    <location>
        <begin position="280"/>
        <end position="306"/>
    </location>
</feature>
<dbReference type="InterPro" id="IPR011990">
    <property type="entry name" value="TPR-like_helical_dom_sf"/>
</dbReference>
<feature type="signal peptide" evidence="6">
    <location>
        <begin position="1"/>
        <end position="23"/>
    </location>
</feature>
<evidence type="ECO:0000256" key="2">
    <source>
        <dbReference type="ARBA" id="ARBA00022737"/>
    </source>
</evidence>
<feature type="compositionally biased region" description="Basic and acidic residues" evidence="5">
    <location>
        <begin position="280"/>
        <end position="290"/>
    </location>
</feature>
<evidence type="ECO:0000313" key="8">
    <source>
        <dbReference type="EMBL" id="KZC12814.1"/>
    </source>
</evidence>
<organism evidence="8 9">
    <name type="scientific">Dufourea novaeangliae</name>
    <name type="common">Sweat bee</name>
    <dbReference type="NCBI Taxonomy" id="178035"/>
    <lineage>
        <taxon>Eukaryota</taxon>
        <taxon>Metazoa</taxon>
        <taxon>Ecdysozoa</taxon>
        <taxon>Arthropoda</taxon>
        <taxon>Hexapoda</taxon>
        <taxon>Insecta</taxon>
        <taxon>Pterygota</taxon>
        <taxon>Neoptera</taxon>
        <taxon>Endopterygota</taxon>
        <taxon>Hymenoptera</taxon>
        <taxon>Apocrita</taxon>
        <taxon>Aculeata</taxon>
        <taxon>Apoidea</taxon>
        <taxon>Anthophila</taxon>
        <taxon>Halictidae</taxon>
        <taxon>Rophitinae</taxon>
        <taxon>Dufourea</taxon>
    </lineage>
</organism>
<sequence>NSSFKVVMAVKGLIAAIVQFLTQQLEDGNITEDSRESLEVAIQCLESAYNVQASDTPTNFNLHEIYKSTMENSKPQLAPEATVEAKAEAERLKNEGNVLMKAKKHTEALANYTKAIQLDGRNAVYYCNRAAAYSKIGSYQQAIKDCHTALSIDPSYSKAYGRLGLAYSSLKRHKEAKENYQKALEMEPDNESYKNNLQVAEEKLAEQGMNNMGLGGGAFPGMDLRSLLSNPTLMNMTRQMLSDPALQNMVSNIVSGNVEQGGHMDVLIEAGQQLVQQMHDADPELIESVRQRMGGNPNDPEPPQQN</sequence>
<dbReference type="PROSITE" id="PS50293">
    <property type="entry name" value="TPR_REGION"/>
    <property type="match status" value="1"/>
</dbReference>
<feature type="repeat" description="TPR" evidence="4">
    <location>
        <begin position="89"/>
        <end position="122"/>
    </location>
</feature>
<dbReference type="AlphaFoldDB" id="A0A154PMX7"/>
<evidence type="ECO:0000313" key="9">
    <source>
        <dbReference type="Proteomes" id="UP000076502"/>
    </source>
</evidence>
<dbReference type="InterPro" id="IPR047150">
    <property type="entry name" value="SGT"/>
</dbReference>
<dbReference type="GO" id="GO:0006620">
    <property type="term" value="P:post-translational protein targeting to endoplasmic reticulum membrane"/>
    <property type="evidence" value="ECO:0007669"/>
    <property type="project" value="TreeGrafter"/>
</dbReference>
<reference evidence="8 9" key="1">
    <citation type="submission" date="2015-07" db="EMBL/GenBank/DDBJ databases">
        <title>The genome of Dufourea novaeangliae.</title>
        <authorList>
            <person name="Pan H."/>
            <person name="Kapheim K."/>
        </authorList>
    </citation>
    <scope>NUCLEOTIDE SEQUENCE [LARGE SCALE GENOMIC DNA]</scope>
    <source>
        <strain evidence="8">0120121106</strain>
        <tissue evidence="8">Whole body</tissue>
    </source>
</reference>
<gene>
    <name evidence="8" type="ORF">WN55_04331</name>
</gene>
<dbReference type="Pfam" id="PF00515">
    <property type="entry name" value="TPR_1"/>
    <property type="match status" value="2"/>
</dbReference>
<dbReference type="Pfam" id="PF16546">
    <property type="entry name" value="SGTA_dimer"/>
    <property type="match status" value="1"/>
</dbReference>